<feature type="transmembrane region" description="Helical" evidence="1">
    <location>
        <begin position="89"/>
        <end position="109"/>
    </location>
</feature>
<feature type="transmembrane region" description="Helical" evidence="1">
    <location>
        <begin position="12"/>
        <end position="32"/>
    </location>
</feature>
<dbReference type="AlphaFoldDB" id="A0A6S7ATJ3"/>
<dbReference type="InterPro" id="IPR050879">
    <property type="entry name" value="Acyltransferase_3"/>
</dbReference>
<dbReference type="InterPro" id="IPR002656">
    <property type="entry name" value="Acyl_transf_3_dom"/>
</dbReference>
<accession>A0A6S7ATJ3</accession>
<keyword evidence="1" id="KW-1133">Transmembrane helix</keyword>
<protein>
    <recommendedName>
        <fullName evidence="2">Acyltransferase 3 domain-containing protein</fullName>
    </recommendedName>
</protein>
<dbReference type="PANTHER" id="PTHR23028">
    <property type="entry name" value="ACETYLTRANSFERASE"/>
    <property type="match status" value="1"/>
</dbReference>
<keyword evidence="1" id="KW-0472">Membrane</keyword>
<dbReference type="Pfam" id="PF01757">
    <property type="entry name" value="Acyl_transf_3"/>
    <property type="match status" value="1"/>
</dbReference>
<organism evidence="3 4">
    <name type="scientific">Paraburkholderia ultramafica</name>
    <dbReference type="NCBI Taxonomy" id="1544867"/>
    <lineage>
        <taxon>Bacteria</taxon>
        <taxon>Pseudomonadati</taxon>
        <taxon>Pseudomonadota</taxon>
        <taxon>Betaproteobacteria</taxon>
        <taxon>Burkholderiales</taxon>
        <taxon>Burkholderiaceae</taxon>
        <taxon>Paraburkholderia</taxon>
    </lineage>
</organism>
<gene>
    <name evidence="3" type="ORF">LMG28614_00253</name>
</gene>
<name>A0A6S7ATJ3_9BURK</name>
<dbReference type="EMBL" id="CADIKK010000001">
    <property type="protein sequence ID" value="CAB3776631.1"/>
    <property type="molecule type" value="Genomic_DNA"/>
</dbReference>
<feature type="domain" description="Acyltransferase 3" evidence="2">
    <location>
        <begin position="14"/>
        <end position="116"/>
    </location>
</feature>
<sequence>MAADSNESGGAFPALTSIRFVAAFAVVISHYSENNLLPLPSAIFNLVDGGRSAVSLFFVLSGFILTFTYRDKLIHGGTRSFYEARIARIYPMVLFGLLLCVPVVTYLLYTGDASLMLKWYALKDTIYPAQICARQRGQSFPRHLRAAWLGWQLH</sequence>
<reference evidence="3 4" key="1">
    <citation type="submission" date="2020-04" db="EMBL/GenBank/DDBJ databases">
        <authorList>
            <person name="De Canck E."/>
        </authorList>
    </citation>
    <scope>NUCLEOTIDE SEQUENCE [LARGE SCALE GENOMIC DNA]</scope>
    <source>
        <strain evidence="3 4">LMG 28614</strain>
    </source>
</reference>
<proteinExistence type="predicted"/>
<feature type="transmembrane region" description="Helical" evidence="1">
    <location>
        <begin position="52"/>
        <end position="69"/>
    </location>
</feature>
<keyword evidence="4" id="KW-1185">Reference proteome</keyword>
<evidence type="ECO:0000256" key="1">
    <source>
        <dbReference type="SAM" id="Phobius"/>
    </source>
</evidence>
<evidence type="ECO:0000313" key="3">
    <source>
        <dbReference type="EMBL" id="CAB3776631.1"/>
    </source>
</evidence>
<evidence type="ECO:0000259" key="2">
    <source>
        <dbReference type="Pfam" id="PF01757"/>
    </source>
</evidence>
<keyword evidence="1" id="KW-0812">Transmembrane</keyword>
<dbReference type="GO" id="GO:0016747">
    <property type="term" value="F:acyltransferase activity, transferring groups other than amino-acyl groups"/>
    <property type="evidence" value="ECO:0007669"/>
    <property type="project" value="InterPro"/>
</dbReference>
<evidence type="ECO:0000313" key="4">
    <source>
        <dbReference type="Proteomes" id="UP000494365"/>
    </source>
</evidence>
<dbReference type="Proteomes" id="UP000494365">
    <property type="component" value="Unassembled WGS sequence"/>
</dbReference>